<dbReference type="InterPro" id="IPR036094">
    <property type="entry name" value="NadA_sf"/>
</dbReference>
<feature type="binding site" evidence="13">
    <location>
        <position position="299"/>
    </location>
    <ligand>
        <name>iminosuccinate</name>
        <dbReference type="ChEBI" id="CHEBI:77875"/>
    </ligand>
</feature>
<keyword evidence="7 13" id="KW-0808">Transferase</keyword>
<protein>
    <recommendedName>
        <fullName evidence="12 13">Quinolinate synthase</fullName>
        <ecNumber evidence="3 13">2.5.1.72</ecNumber>
    </recommendedName>
</protein>
<dbReference type="GO" id="GO:0008987">
    <property type="term" value="F:quinolinate synthetase A activity"/>
    <property type="evidence" value="ECO:0007669"/>
    <property type="project" value="UniProtKB-UniRule"/>
</dbReference>
<evidence type="ECO:0000256" key="3">
    <source>
        <dbReference type="ARBA" id="ARBA00012669"/>
    </source>
</evidence>
<name>A0A401Z8K0_9CHLR</name>
<dbReference type="UniPathway" id="UPA00253">
    <property type="reaction ID" value="UER00327"/>
</dbReference>
<evidence type="ECO:0000256" key="4">
    <source>
        <dbReference type="ARBA" id="ARBA00022485"/>
    </source>
</evidence>
<dbReference type="Gene3D" id="3.40.50.10800">
    <property type="entry name" value="NadA-like"/>
    <property type="match status" value="3"/>
</dbReference>
<evidence type="ECO:0000256" key="12">
    <source>
        <dbReference type="ARBA" id="ARBA00073059"/>
    </source>
</evidence>
<evidence type="ECO:0000256" key="1">
    <source>
        <dbReference type="ARBA" id="ARBA00003791"/>
    </source>
</evidence>
<sequence>MAVKTECAVSQETHVLPLLNPQKRARYDLSKRVDAIPLFYAEMGGEELDRRISAARAALGERLVILGHHYQRDEIIKYADYRGDSFKLAQLASRRKNADYIVFCGVHFMAESADVLSGPHQKVILPNPAAGCSMADMANIAEVEECWELLHETLGDDAGIIPVTYMNSAANLKAFCGVNGGIVCTSSNAPKVIDWAFKQGKRVLFFPDQHLGRNTAAHYGIAADQMVVWDPKDPMAFDDAEEVLANSKIILWKGHCSTHMRFSVEQIEKARTDYPGINVIVHPECRQEVVNAADLYGSTEYIIEQIEKAPAGSQWAVATEINLVHRIAQENPDKFVFCLDPIVCPCSTMYRIHPAYVAWVLEELLEGNVINQVSVDDETAHWARVALQRMLDLA</sequence>
<keyword evidence="15" id="KW-1185">Reference proteome</keyword>
<feature type="binding site" evidence="13">
    <location>
        <position position="256"/>
    </location>
    <ligand>
        <name>[4Fe-4S] cluster</name>
        <dbReference type="ChEBI" id="CHEBI:49883"/>
    </ligand>
</feature>
<keyword evidence="6 13" id="KW-0662">Pyridine nucleotide biosynthesis</keyword>
<keyword evidence="9 13" id="KW-0408">Iron</keyword>
<dbReference type="InterPro" id="IPR003473">
    <property type="entry name" value="NadA"/>
</dbReference>
<dbReference type="OrthoDB" id="9801204at2"/>
<dbReference type="NCBIfam" id="NF006883">
    <property type="entry name" value="PRK09375.2-4"/>
    <property type="match status" value="1"/>
</dbReference>
<accession>A0A401Z8K0</accession>
<feature type="binding site" evidence="13">
    <location>
        <begin position="282"/>
        <end position="284"/>
    </location>
    <ligand>
        <name>iminosuccinate</name>
        <dbReference type="ChEBI" id="CHEBI:77875"/>
    </ligand>
</feature>
<dbReference type="FunFam" id="3.40.50.10800:FF:000001">
    <property type="entry name" value="Quinolinate synthase A"/>
    <property type="match status" value="1"/>
</dbReference>
<dbReference type="Proteomes" id="UP000287224">
    <property type="component" value="Unassembled WGS sequence"/>
</dbReference>
<evidence type="ECO:0000313" key="15">
    <source>
        <dbReference type="Proteomes" id="UP000287224"/>
    </source>
</evidence>
<dbReference type="GO" id="GO:0046872">
    <property type="term" value="F:metal ion binding"/>
    <property type="evidence" value="ECO:0007669"/>
    <property type="project" value="UniProtKB-KW"/>
</dbReference>
<dbReference type="PANTHER" id="PTHR30573">
    <property type="entry name" value="QUINOLINATE SYNTHETASE A"/>
    <property type="match status" value="1"/>
</dbReference>
<dbReference type="NCBIfam" id="TIGR00550">
    <property type="entry name" value="nadA"/>
    <property type="match status" value="1"/>
</dbReference>
<feature type="binding site" evidence="13">
    <location>
        <begin position="165"/>
        <end position="167"/>
    </location>
    <ligand>
        <name>iminosuccinate</name>
        <dbReference type="ChEBI" id="CHEBI:77875"/>
    </ligand>
</feature>
<dbReference type="Pfam" id="PF02445">
    <property type="entry name" value="NadA"/>
    <property type="match status" value="1"/>
</dbReference>
<feature type="binding site" evidence="13">
    <location>
        <position position="68"/>
    </location>
    <ligand>
        <name>iminosuccinate</name>
        <dbReference type="ChEBI" id="CHEBI:77875"/>
    </ligand>
</feature>
<evidence type="ECO:0000256" key="10">
    <source>
        <dbReference type="ARBA" id="ARBA00023014"/>
    </source>
</evidence>
<feature type="binding site" evidence="13">
    <location>
        <position position="85"/>
    </location>
    <ligand>
        <name>iminosuccinate</name>
        <dbReference type="ChEBI" id="CHEBI:77875"/>
    </ligand>
</feature>
<dbReference type="SUPFAM" id="SSF142754">
    <property type="entry name" value="NadA-like"/>
    <property type="match status" value="1"/>
</dbReference>
<comment type="subcellular location">
    <subcellularLocation>
        <location evidence="13">Cytoplasm</location>
    </subcellularLocation>
</comment>
<gene>
    <name evidence="13 14" type="primary">nadA</name>
    <name evidence="14" type="ORF">KDAU_04920</name>
</gene>
<dbReference type="GO" id="GO:0051539">
    <property type="term" value="F:4 iron, 4 sulfur cluster binding"/>
    <property type="evidence" value="ECO:0007669"/>
    <property type="project" value="UniProtKB-KW"/>
</dbReference>
<evidence type="ECO:0000313" key="14">
    <source>
        <dbReference type="EMBL" id="GCE03163.1"/>
    </source>
</evidence>
<organism evidence="14 15">
    <name type="scientific">Dictyobacter aurantiacus</name>
    <dbReference type="NCBI Taxonomy" id="1936993"/>
    <lineage>
        <taxon>Bacteria</taxon>
        <taxon>Bacillati</taxon>
        <taxon>Chloroflexota</taxon>
        <taxon>Ktedonobacteria</taxon>
        <taxon>Ktedonobacterales</taxon>
        <taxon>Dictyobacteraceae</taxon>
        <taxon>Dictyobacter</taxon>
    </lineage>
</organism>
<evidence type="ECO:0000256" key="13">
    <source>
        <dbReference type="HAMAP-Rule" id="MF_00569"/>
    </source>
</evidence>
<evidence type="ECO:0000256" key="8">
    <source>
        <dbReference type="ARBA" id="ARBA00022723"/>
    </source>
</evidence>
<feature type="binding site" evidence="13">
    <location>
        <position position="132"/>
    </location>
    <ligand>
        <name>[4Fe-4S] cluster</name>
        <dbReference type="ChEBI" id="CHEBI:49883"/>
    </ligand>
</feature>
<comment type="catalytic activity">
    <reaction evidence="11">
        <text>iminosuccinate + dihydroxyacetone phosphate = quinolinate + phosphate + 2 H2O + H(+)</text>
        <dbReference type="Rhea" id="RHEA:25888"/>
        <dbReference type="ChEBI" id="CHEBI:15377"/>
        <dbReference type="ChEBI" id="CHEBI:15378"/>
        <dbReference type="ChEBI" id="CHEBI:29959"/>
        <dbReference type="ChEBI" id="CHEBI:43474"/>
        <dbReference type="ChEBI" id="CHEBI:57642"/>
        <dbReference type="ChEBI" id="CHEBI:77875"/>
        <dbReference type="EC" id="2.5.1.72"/>
    </reaction>
    <physiologicalReaction direction="left-to-right" evidence="11">
        <dbReference type="Rhea" id="RHEA:25889"/>
    </physiologicalReaction>
</comment>
<dbReference type="HAMAP" id="MF_00569">
    <property type="entry name" value="NadA_type3"/>
    <property type="match status" value="1"/>
</dbReference>
<dbReference type="PANTHER" id="PTHR30573:SF0">
    <property type="entry name" value="QUINOLINATE SYNTHASE, CHLOROPLASTIC"/>
    <property type="match status" value="1"/>
</dbReference>
<evidence type="ECO:0000256" key="6">
    <source>
        <dbReference type="ARBA" id="ARBA00022642"/>
    </source>
</evidence>
<reference evidence="15" key="1">
    <citation type="submission" date="2018-12" db="EMBL/GenBank/DDBJ databases">
        <title>Tengunoibacter tsumagoiensis gen. nov., sp. nov., Dictyobacter kobayashii sp. nov., D. alpinus sp. nov., and D. joshuensis sp. nov. and description of Dictyobacteraceae fam. nov. within the order Ktedonobacterales isolated from Tengu-no-mugimeshi.</title>
        <authorList>
            <person name="Wang C.M."/>
            <person name="Zheng Y."/>
            <person name="Sakai Y."/>
            <person name="Toyoda A."/>
            <person name="Minakuchi Y."/>
            <person name="Abe K."/>
            <person name="Yokota A."/>
            <person name="Yabe S."/>
        </authorList>
    </citation>
    <scope>NUCLEOTIDE SEQUENCE [LARGE SCALE GENOMIC DNA]</scope>
    <source>
        <strain evidence="15">S-27</strain>
    </source>
</reference>
<keyword evidence="5 13" id="KW-0963">Cytoplasm</keyword>
<evidence type="ECO:0000256" key="9">
    <source>
        <dbReference type="ARBA" id="ARBA00023004"/>
    </source>
</evidence>
<evidence type="ECO:0000256" key="2">
    <source>
        <dbReference type="ARBA" id="ARBA00005065"/>
    </source>
</evidence>
<comment type="pathway">
    <text evidence="2 13">Cofactor biosynthesis; NAD(+) biosynthesis; quinolinate from iminoaspartate: step 1/1.</text>
</comment>
<keyword evidence="8 13" id="KW-0479">Metal-binding</keyword>
<proteinExistence type="inferred from homology"/>
<dbReference type="GO" id="GO:0034628">
    <property type="term" value="P:'de novo' NAD+ biosynthetic process from L-aspartate"/>
    <property type="evidence" value="ECO:0007669"/>
    <property type="project" value="TreeGrafter"/>
</dbReference>
<dbReference type="InterPro" id="IPR023515">
    <property type="entry name" value="Quinolinate_synth_A_type3"/>
</dbReference>
<evidence type="ECO:0000256" key="11">
    <source>
        <dbReference type="ARBA" id="ARBA00050125"/>
    </source>
</evidence>
<dbReference type="EC" id="2.5.1.72" evidence="3 13"/>
<comment type="cofactor">
    <cofactor evidence="13">
        <name>[4Fe-4S] cluster</name>
        <dbReference type="ChEBI" id="CHEBI:49883"/>
    </cofactor>
    <text evidence="13">Binds 1 [4Fe-4S] cluster per subunit.</text>
</comment>
<dbReference type="EMBL" id="BIFQ01000001">
    <property type="protein sequence ID" value="GCE03163.1"/>
    <property type="molecule type" value="Genomic_DNA"/>
</dbReference>
<comment type="similarity">
    <text evidence="13">Belongs to the quinolinate synthase family. Type 3 subfamily.</text>
</comment>
<dbReference type="RefSeq" id="WP_126594467.1">
    <property type="nucleotide sequence ID" value="NZ_BIFQ01000001.1"/>
</dbReference>
<feature type="binding site" evidence="13">
    <location>
        <position position="186"/>
    </location>
    <ligand>
        <name>iminosuccinate</name>
        <dbReference type="ChEBI" id="CHEBI:77875"/>
    </ligand>
</feature>
<keyword evidence="4 13" id="KW-0004">4Fe-4S</keyword>
<comment type="caution">
    <text evidence="14">The sequence shown here is derived from an EMBL/GenBank/DDBJ whole genome shotgun (WGS) entry which is preliminary data.</text>
</comment>
<dbReference type="GO" id="GO:0005829">
    <property type="term" value="C:cytosol"/>
    <property type="evidence" value="ECO:0007669"/>
    <property type="project" value="TreeGrafter"/>
</dbReference>
<evidence type="ECO:0000256" key="7">
    <source>
        <dbReference type="ARBA" id="ARBA00022679"/>
    </source>
</evidence>
<dbReference type="AlphaFoldDB" id="A0A401Z8K0"/>
<evidence type="ECO:0000256" key="5">
    <source>
        <dbReference type="ARBA" id="ARBA00022490"/>
    </source>
</evidence>
<feature type="binding site" evidence="13">
    <location>
        <position position="346"/>
    </location>
    <ligand>
        <name>[4Fe-4S] cluster</name>
        <dbReference type="ChEBI" id="CHEBI:49883"/>
    </ligand>
</feature>
<comment type="function">
    <text evidence="1 13">Catalyzes the condensation of iminoaspartate with dihydroxyacetone phosphate to form quinolinate.</text>
</comment>
<keyword evidence="10 13" id="KW-0411">Iron-sulfur</keyword>